<dbReference type="AlphaFoldDB" id="A0A7K4C5I7"/>
<comment type="caution">
    <text evidence="2">The sequence shown here is derived from an EMBL/GenBank/DDBJ whole genome shotgun (WGS) entry which is preliminary data.</text>
</comment>
<protein>
    <submittedName>
        <fullName evidence="2">Uncharacterized protein</fullName>
    </submittedName>
</protein>
<reference evidence="2" key="1">
    <citation type="submission" date="2020-05" db="EMBL/GenBank/DDBJ databases">
        <title>The first insight into the ecology of ammonia-tolerant syntrophic propionate oxidizing bacteria.</title>
        <authorList>
            <person name="Singh A."/>
            <person name="Schnurer A."/>
            <person name="Westerholm M."/>
        </authorList>
    </citation>
    <scope>NUCLEOTIDE SEQUENCE</scope>
    <source>
        <strain evidence="2">MAG54</strain>
    </source>
</reference>
<evidence type="ECO:0000313" key="3">
    <source>
        <dbReference type="Proteomes" id="UP000737555"/>
    </source>
</evidence>
<accession>A0A7K4C5I7</accession>
<dbReference type="InterPro" id="IPR003847">
    <property type="entry name" value="Put_antitoxin"/>
</dbReference>
<organism evidence="2 3">
    <name type="scientific">Methanoculleus bourgensis</name>
    <dbReference type="NCBI Taxonomy" id="83986"/>
    <lineage>
        <taxon>Archaea</taxon>
        <taxon>Methanobacteriati</taxon>
        <taxon>Methanobacteriota</taxon>
        <taxon>Stenosarchaea group</taxon>
        <taxon>Methanomicrobia</taxon>
        <taxon>Methanomicrobiales</taxon>
        <taxon>Methanomicrobiaceae</taxon>
        <taxon>Methanoculleus</taxon>
    </lineage>
</organism>
<name>A0A7K4C5I7_9EURY</name>
<proteinExistence type="predicted"/>
<gene>
    <name evidence="2" type="ORF">HQQ74_07710</name>
</gene>
<sequence length="64" mass="7649">MYTKNATKRIVVKEEVWAALSSMREPGMTYSELIEEMIEHEKKRRLVEDIKRIQETEELVEIPL</sequence>
<evidence type="ECO:0000256" key="1">
    <source>
        <dbReference type="ARBA" id="ARBA00022649"/>
    </source>
</evidence>
<dbReference type="Proteomes" id="UP000737555">
    <property type="component" value="Unassembled WGS sequence"/>
</dbReference>
<dbReference type="EMBL" id="JABMJE010000105">
    <property type="protein sequence ID" value="NQS78571.1"/>
    <property type="molecule type" value="Genomic_DNA"/>
</dbReference>
<keyword evidence="1" id="KW-1277">Toxin-antitoxin system</keyword>
<evidence type="ECO:0000313" key="2">
    <source>
        <dbReference type="EMBL" id="NQS78571.1"/>
    </source>
</evidence>
<dbReference type="OrthoDB" id="105426at2157"/>
<dbReference type="Pfam" id="PF02697">
    <property type="entry name" value="VAPB_antitox"/>
    <property type="match status" value="1"/>
</dbReference>